<evidence type="ECO:0000313" key="4">
    <source>
        <dbReference type="EMBL" id="KFE68004.1"/>
    </source>
</evidence>
<gene>
    <name evidence="4" type="ORF">DB31_7241</name>
</gene>
<dbReference type="EMBL" id="JMCB01000006">
    <property type="protein sequence ID" value="KFE68004.1"/>
    <property type="molecule type" value="Genomic_DNA"/>
</dbReference>
<keyword evidence="2" id="KW-0732">Signal</keyword>
<evidence type="ECO:0000313" key="5">
    <source>
        <dbReference type="Proteomes" id="UP000028725"/>
    </source>
</evidence>
<dbReference type="Pfam" id="PF13458">
    <property type="entry name" value="Peripla_BP_6"/>
    <property type="match status" value="1"/>
</dbReference>
<accession>A0A085WJZ1</accession>
<keyword evidence="5" id="KW-1185">Reference proteome</keyword>
<organism evidence="4 5">
    <name type="scientific">Hyalangium minutum</name>
    <dbReference type="NCBI Taxonomy" id="394096"/>
    <lineage>
        <taxon>Bacteria</taxon>
        <taxon>Pseudomonadati</taxon>
        <taxon>Myxococcota</taxon>
        <taxon>Myxococcia</taxon>
        <taxon>Myxococcales</taxon>
        <taxon>Cystobacterineae</taxon>
        <taxon>Archangiaceae</taxon>
        <taxon>Hyalangium</taxon>
    </lineage>
</organism>
<dbReference type="STRING" id="394096.DB31_7241"/>
<dbReference type="Proteomes" id="UP000028725">
    <property type="component" value="Unassembled WGS sequence"/>
</dbReference>
<comment type="caution">
    <text evidence="4">The sequence shown here is derived from an EMBL/GenBank/DDBJ whole genome shotgun (WGS) entry which is preliminary data.</text>
</comment>
<evidence type="ECO:0000259" key="3">
    <source>
        <dbReference type="Pfam" id="PF13458"/>
    </source>
</evidence>
<dbReference type="PANTHER" id="PTHR30483">
    <property type="entry name" value="LEUCINE-SPECIFIC-BINDING PROTEIN"/>
    <property type="match status" value="1"/>
</dbReference>
<proteinExistence type="inferred from homology"/>
<comment type="similarity">
    <text evidence="1">Belongs to the leucine-binding protein family.</text>
</comment>
<dbReference type="SUPFAM" id="SSF53822">
    <property type="entry name" value="Periplasmic binding protein-like I"/>
    <property type="match status" value="1"/>
</dbReference>
<dbReference type="AlphaFoldDB" id="A0A085WJZ1"/>
<feature type="domain" description="Leucine-binding protein" evidence="3">
    <location>
        <begin position="2"/>
        <end position="316"/>
    </location>
</feature>
<dbReference type="InterPro" id="IPR051010">
    <property type="entry name" value="BCAA_transport"/>
</dbReference>
<dbReference type="InterPro" id="IPR028081">
    <property type="entry name" value="Leu-bd"/>
</dbReference>
<dbReference type="PANTHER" id="PTHR30483:SF6">
    <property type="entry name" value="PERIPLASMIC BINDING PROTEIN OF ABC TRANSPORTER FOR NATURAL AMINO ACIDS"/>
    <property type="match status" value="1"/>
</dbReference>
<evidence type="ECO:0000256" key="1">
    <source>
        <dbReference type="ARBA" id="ARBA00010062"/>
    </source>
</evidence>
<sequence>MAGEAVRRGALLAISEINGQGGLLGGRKLELVVRDHHGVPARAESQLPELADMPNLVAVLGGLHGAAFLTSLPYIHRRQLVFMGTWASTKELIDHGETPSYTFRVSAQDSLVGEFLVSKALKPGRTQLGLLLERSAWGRSNEKAMSEALARRKLTPAGVQWFNWADENMDAQVAALERMGAQAILLVANAPEGSNAIKSMARRPQDKRVPLYAHWGLSGGSFVAMAGPALSEVELSVFQTFSFVGAKDKRTQDFLTAYHQMFGTTRAEDISAPVGTAHAYDAVWLLALAIKKAGTTDRPKVRDALEQLGPHKGLIRTYQPAFTPTRHEALELSDYQLTTFTSEGVLVPSAP</sequence>
<protein>
    <recommendedName>
        <fullName evidence="3">Leucine-binding protein domain-containing protein</fullName>
    </recommendedName>
</protein>
<dbReference type="CDD" id="cd19979">
    <property type="entry name" value="PBP1_ABC_ligand_binding-like"/>
    <property type="match status" value="1"/>
</dbReference>
<dbReference type="InterPro" id="IPR028082">
    <property type="entry name" value="Peripla_BP_I"/>
</dbReference>
<evidence type="ECO:0000256" key="2">
    <source>
        <dbReference type="ARBA" id="ARBA00022729"/>
    </source>
</evidence>
<name>A0A085WJZ1_9BACT</name>
<reference evidence="4 5" key="1">
    <citation type="submission" date="2014-04" db="EMBL/GenBank/DDBJ databases">
        <title>Genome assembly of Hyalangium minutum DSM 14724.</title>
        <authorList>
            <person name="Sharma G."/>
            <person name="Subramanian S."/>
        </authorList>
    </citation>
    <scope>NUCLEOTIDE SEQUENCE [LARGE SCALE GENOMIC DNA]</scope>
    <source>
        <strain evidence="4 5">DSM 14724</strain>
    </source>
</reference>
<dbReference type="Gene3D" id="3.40.50.2300">
    <property type="match status" value="2"/>
</dbReference>